<protein>
    <submittedName>
        <fullName evidence="2">Uncharacterized protein</fullName>
    </submittedName>
</protein>
<reference evidence="2" key="1">
    <citation type="submission" date="2019-03" db="EMBL/GenBank/DDBJ databases">
        <authorList>
            <person name="Danneels B."/>
        </authorList>
    </citation>
    <scope>NUCLEOTIDE SEQUENCE</scope>
</reference>
<evidence type="ECO:0000256" key="1">
    <source>
        <dbReference type="SAM" id="MobiDB-lite"/>
    </source>
</evidence>
<dbReference type="EMBL" id="CAADIP010000027">
    <property type="protein sequence ID" value="VFR91553.1"/>
    <property type="molecule type" value="Genomic_DNA"/>
</dbReference>
<dbReference type="EMBL" id="CAADII010000046">
    <property type="protein sequence ID" value="VFR55568.1"/>
    <property type="molecule type" value="Genomic_DNA"/>
</dbReference>
<feature type="compositionally biased region" description="Pro residues" evidence="1">
    <location>
        <begin position="71"/>
        <end position="88"/>
    </location>
</feature>
<accession>A0A484RZ76</accession>
<evidence type="ECO:0000313" key="3">
    <source>
        <dbReference type="EMBL" id="VFR84794.1"/>
    </source>
</evidence>
<proteinExistence type="predicted"/>
<dbReference type="EMBL" id="CAADIK010000057">
    <property type="protein sequence ID" value="VFR84794.1"/>
    <property type="molecule type" value="Genomic_DNA"/>
</dbReference>
<evidence type="ECO:0000313" key="4">
    <source>
        <dbReference type="EMBL" id="VFR91553.1"/>
    </source>
</evidence>
<name>A0A484RZ76_9ZZZZ</name>
<dbReference type="EMBL" id="CAADIZ010000003">
    <property type="protein sequence ID" value="VFS21290.1"/>
    <property type="molecule type" value="Genomic_DNA"/>
</dbReference>
<gene>
    <name evidence="2" type="ORF">BRI6_2528</name>
    <name evidence="3" type="ORF">BRI9_2583</name>
    <name evidence="4" type="ORF">IVO3_2582</name>
    <name evidence="5" type="ORF">RAN7_2557</name>
</gene>
<evidence type="ECO:0000313" key="2">
    <source>
        <dbReference type="EMBL" id="VFR55568.1"/>
    </source>
</evidence>
<sequence>MGSGFHVAEPLGCWRGWRRSKRGSAWRRTPCTEPATSAMTMAESWQCTDNLSTSGYLYFQHTDKLTGKMPACPPPPCPRAPPPRPLPPRAARSCAA</sequence>
<feature type="region of interest" description="Disordered" evidence="1">
    <location>
        <begin position="70"/>
        <end position="96"/>
    </location>
</feature>
<evidence type="ECO:0000313" key="5">
    <source>
        <dbReference type="EMBL" id="VFS21290.1"/>
    </source>
</evidence>
<organism evidence="2">
    <name type="scientific">plant metagenome</name>
    <dbReference type="NCBI Taxonomy" id="1297885"/>
    <lineage>
        <taxon>unclassified sequences</taxon>
        <taxon>metagenomes</taxon>
        <taxon>organismal metagenomes</taxon>
    </lineage>
</organism>
<dbReference type="AlphaFoldDB" id="A0A484RZ76"/>